<keyword evidence="2" id="KW-1185">Reference proteome</keyword>
<dbReference type="RefSeq" id="WP_169225558.1">
    <property type="nucleotide sequence ID" value="NZ_JABBGC010000001.1"/>
</dbReference>
<name>A0A848GP64_9BACT</name>
<evidence type="ECO:0008006" key="3">
    <source>
        <dbReference type="Google" id="ProtNLM"/>
    </source>
</evidence>
<protein>
    <recommendedName>
        <fullName evidence="3">Lipoprotein</fullName>
    </recommendedName>
</protein>
<dbReference type="AlphaFoldDB" id="A0A848GP64"/>
<evidence type="ECO:0000313" key="2">
    <source>
        <dbReference type="Proteomes" id="UP000583266"/>
    </source>
</evidence>
<sequence>MKKNIAKIILLILLTGCDDICRTSGEEFRQLQYHFVVAEKHTEDAKISVITGKDSTGKNEKFRQVGFHKLYDAATPGDTLVKEAGKMRTYLVRKDTTLTFKYYCRGEEVY</sequence>
<dbReference type="Proteomes" id="UP000583266">
    <property type="component" value="Unassembled WGS sequence"/>
</dbReference>
<gene>
    <name evidence="1" type="ORF">HHL17_15295</name>
</gene>
<evidence type="ECO:0000313" key="1">
    <source>
        <dbReference type="EMBL" id="NML38573.1"/>
    </source>
</evidence>
<comment type="caution">
    <text evidence="1">The sequence shown here is derived from an EMBL/GenBank/DDBJ whole genome shotgun (WGS) entry which is preliminary data.</text>
</comment>
<reference evidence="1 2" key="1">
    <citation type="submission" date="2020-04" db="EMBL/GenBank/DDBJ databases">
        <title>Chitinophaga sp. G-6-1-13 sp. nov., isolated from soil.</title>
        <authorList>
            <person name="Dahal R.H."/>
            <person name="Chaudhary D.K."/>
        </authorList>
    </citation>
    <scope>NUCLEOTIDE SEQUENCE [LARGE SCALE GENOMIC DNA]</scope>
    <source>
        <strain evidence="1 2">G-6-1-13</strain>
    </source>
</reference>
<proteinExistence type="predicted"/>
<dbReference type="EMBL" id="JABBGC010000001">
    <property type="protein sequence ID" value="NML38573.1"/>
    <property type="molecule type" value="Genomic_DNA"/>
</dbReference>
<organism evidence="1 2">
    <name type="scientific">Chitinophaga fulva</name>
    <dbReference type="NCBI Taxonomy" id="2728842"/>
    <lineage>
        <taxon>Bacteria</taxon>
        <taxon>Pseudomonadati</taxon>
        <taxon>Bacteroidota</taxon>
        <taxon>Chitinophagia</taxon>
        <taxon>Chitinophagales</taxon>
        <taxon>Chitinophagaceae</taxon>
        <taxon>Chitinophaga</taxon>
    </lineage>
</organism>
<accession>A0A848GP64</accession>